<reference evidence="1 2" key="1">
    <citation type="journal article" date="2019" name="Int. J. Syst. Evol. Microbiol.">
        <title>The Global Catalogue of Microorganisms (GCM) 10K type strain sequencing project: providing services to taxonomists for standard genome sequencing and annotation.</title>
        <authorList>
            <consortium name="The Broad Institute Genomics Platform"/>
            <consortium name="The Broad Institute Genome Sequencing Center for Infectious Disease"/>
            <person name="Wu L."/>
            <person name="Ma J."/>
        </authorList>
    </citation>
    <scope>NUCLEOTIDE SEQUENCE [LARGE SCALE GENOMIC DNA]</scope>
    <source>
        <strain evidence="1 2">JCM 30072</strain>
    </source>
</reference>
<gene>
    <name evidence="1" type="ORF">ACFQQG_03545</name>
</gene>
<evidence type="ECO:0000313" key="1">
    <source>
        <dbReference type="EMBL" id="MFC7057413.1"/>
    </source>
</evidence>
<organism evidence="1 2">
    <name type="scientific">Halovenus salina</name>
    <dbReference type="NCBI Taxonomy" id="1510225"/>
    <lineage>
        <taxon>Archaea</taxon>
        <taxon>Methanobacteriati</taxon>
        <taxon>Methanobacteriota</taxon>
        <taxon>Stenosarchaea group</taxon>
        <taxon>Halobacteria</taxon>
        <taxon>Halobacteriales</taxon>
        <taxon>Haloarculaceae</taxon>
        <taxon>Halovenus</taxon>
    </lineage>
</organism>
<dbReference type="Proteomes" id="UP001596445">
    <property type="component" value="Unassembled WGS sequence"/>
</dbReference>
<name>A0ABD5W2G2_9EURY</name>
<comment type="caution">
    <text evidence="1">The sequence shown here is derived from an EMBL/GenBank/DDBJ whole genome shotgun (WGS) entry which is preliminary data.</text>
</comment>
<protein>
    <recommendedName>
        <fullName evidence="3">PQQ-like domain-containing protein</fullName>
    </recommendedName>
</protein>
<accession>A0ABD5W2G2</accession>
<dbReference type="RefSeq" id="WP_382184190.1">
    <property type="nucleotide sequence ID" value="NZ_JBHSZI010000001.1"/>
</dbReference>
<evidence type="ECO:0000313" key="2">
    <source>
        <dbReference type="Proteomes" id="UP001596445"/>
    </source>
</evidence>
<keyword evidence="2" id="KW-1185">Reference proteome</keyword>
<evidence type="ECO:0008006" key="3">
    <source>
        <dbReference type="Google" id="ProtNLM"/>
    </source>
</evidence>
<dbReference type="AlphaFoldDB" id="A0ABD5W2G2"/>
<sequence>MAGAQSEQFEPVWEATSDITGFQSDEDAVYVVTEDSIRVHDPTTGDARRIIASPSGINTFAIGDGFADGDSVYPVTDTGIERHTKQGEREWS</sequence>
<dbReference type="EMBL" id="JBHSZI010000001">
    <property type="protein sequence ID" value="MFC7057413.1"/>
    <property type="molecule type" value="Genomic_DNA"/>
</dbReference>
<proteinExistence type="predicted"/>